<reference evidence="2" key="1">
    <citation type="submission" date="2025-08" db="UniProtKB">
        <authorList>
            <consortium name="RefSeq"/>
        </authorList>
    </citation>
    <scope>IDENTIFICATION</scope>
    <source>
        <tissue evidence="2">Leaves</tissue>
    </source>
</reference>
<dbReference type="Proteomes" id="UP000235220">
    <property type="component" value="Chromosome 13"/>
</dbReference>
<evidence type="ECO:0000313" key="2">
    <source>
        <dbReference type="RefSeq" id="XP_035540476.1"/>
    </source>
</evidence>
<dbReference type="KEGG" id="jre:118344276"/>
<dbReference type="PANTHER" id="PTHR36617">
    <property type="entry name" value="PROTEIN, PUTATIVE-RELATED"/>
    <property type="match status" value="1"/>
</dbReference>
<proteinExistence type="predicted"/>
<keyword evidence="1" id="KW-1185">Reference proteome</keyword>
<accession>A0A6P9DZE0</accession>
<name>A0A6P9DZE0_JUGRE</name>
<dbReference type="PANTHER" id="PTHR36617:SF15">
    <property type="entry name" value="REVERSE TRANSCRIPTASE ZINC-BINDING DOMAIN-CONTAINING PROTEIN"/>
    <property type="match status" value="1"/>
</dbReference>
<organism evidence="1 2">
    <name type="scientific">Juglans regia</name>
    <name type="common">English walnut</name>
    <dbReference type="NCBI Taxonomy" id="51240"/>
    <lineage>
        <taxon>Eukaryota</taxon>
        <taxon>Viridiplantae</taxon>
        <taxon>Streptophyta</taxon>
        <taxon>Embryophyta</taxon>
        <taxon>Tracheophyta</taxon>
        <taxon>Spermatophyta</taxon>
        <taxon>Magnoliopsida</taxon>
        <taxon>eudicotyledons</taxon>
        <taxon>Gunneridae</taxon>
        <taxon>Pentapetalae</taxon>
        <taxon>rosids</taxon>
        <taxon>fabids</taxon>
        <taxon>Fagales</taxon>
        <taxon>Juglandaceae</taxon>
        <taxon>Juglans</taxon>
    </lineage>
</organism>
<gene>
    <name evidence="2" type="primary">LOC118344276</name>
</gene>
<dbReference type="AlphaFoldDB" id="A0A6P9DZE0"/>
<sequence length="115" mass="13016">MGYLGGGCVLWWHKQPMGWGCGRRLDRDGVFSRYICGGDGSRVRFWRDAWCGDRALKDTFSTIYKIAGGQEASMVELFEISVILFSRMSISLRRPMIGRIVIIFLGRAFGGLRCL</sequence>
<dbReference type="OrthoDB" id="1210636at2759"/>
<evidence type="ECO:0000313" key="1">
    <source>
        <dbReference type="Proteomes" id="UP000235220"/>
    </source>
</evidence>
<protein>
    <submittedName>
        <fullName evidence="2">Uncharacterized protein LOC118344276</fullName>
    </submittedName>
</protein>
<dbReference type="RefSeq" id="XP_035540476.1">
    <property type="nucleotide sequence ID" value="XM_035684583.1"/>
</dbReference>
<dbReference type="InParanoid" id="A0A6P9DZE0"/>
<dbReference type="GeneID" id="118344276"/>